<protein>
    <submittedName>
        <fullName evidence="1">CFEM domain-containing protein</fullName>
    </submittedName>
</protein>
<name>A0ACC3YE55_COLTU</name>
<accession>A0ACC3YE55</accession>
<proteinExistence type="predicted"/>
<evidence type="ECO:0000313" key="2">
    <source>
        <dbReference type="Proteomes" id="UP000805649"/>
    </source>
</evidence>
<organism evidence="1 2">
    <name type="scientific">Colletotrichum truncatum</name>
    <name type="common">Anthracnose fungus</name>
    <name type="synonym">Colletotrichum capsici</name>
    <dbReference type="NCBI Taxonomy" id="5467"/>
    <lineage>
        <taxon>Eukaryota</taxon>
        <taxon>Fungi</taxon>
        <taxon>Dikarya</taxon>
        <taxon>Ascomycota</taxon>
        <taxon>Pezizomycotina</taxon>
        <taxon>Sordariomycetes</taxon>
        <taxon>Hypocreomycetidae</taxon>
        <taxon>Glomerellales</taxon>
        <taxon>Glomerellaceae</taxon>
        <taxon>Colletotrichum</taxon>
        <taxon>Colletotrichum truncatum species complex</taxon>
    </lineage>
</organism>
<dbReference type="Proteomes" id="UP000805649">
    <property type="component" value="Unassembled WGS sequence"/>
</dbReference>
<reference evidence="1 2" key="1">
    <citation type="journal article" date="2020" name="Phytopathology">
        <title>Genome Sequence Resources of Colletotrichum truncatum, C. plurivorum, C. musicola, and C. sojae: Four Species Pathogenic to Soybean (Glycine max).</title>
        <authorList>
            <person name="Rogerio F."/>
            <person name="Boufleur T.R."/>
            <person name="Ciampi-Guillardi M."/>
            <person name="Sukno S.A."/>
            <person name="Thon M.R."/>
            <person name="Massola Junior N.S."/>
            <person name="Baroncelli R."/>
        </authorList>
    </citation>
    <scope>NUCLEOTIDE SEQUENCE [LARGE SCALE GENOMIC DNA]</scope>
    <source>
        <strain evidence="1 2">CMES1059</strain>
    </source>
</reference>
<dbReference type="EMBL" id="VUJX02000012">
    <property type="protein sequence ID" value="KAL0930153.1"/>
    <property type="molecule type" value="Genomic_DNA"/>
</dbReference>
<evidence type="ECO:0000313" key="1">
    <source>
        <dbReference type="EMBL" id="KAL0930153.1"/>
    </source>
</evidence>
<comment type="caution">
    <text evidence="1">The sequence shown here is derived from an EMBL/GenBank/DDBJ whole genome shotgun (WGS) entry which is preliminary data.</text>
</comment>
<sequence length="422" mass="47486">MPLIILLLALFATTVVAQQPAIHNVSGISLDSSPSCSLPCFTIGLNQTDCAANDQKCLCGNQGYIKFVEGCLLMSCPLKHALDTQNITWAACDFPYTENDPTRKVTRIVLFVILPSLSIILRFITKFAGISTWGLDDYSILLAYFLLTAYVSLHFFLEDNGAGQDLWSLTDHQINNFFKGFYALQTLYHSCIDVIKASILFMYLRIFHLPDEKVRVVLWATQVVNLLCGLIYIFIGLFQCQPIHLAWTFWTGETMGKCMDITKLGLSHAGINIGLDVWMLILAGTQVWGMNLALRKKLAIMAMFSLGLFLTIVSIIRITAIFEFKKSPMNPTVAMMPSVVWTDIELYVGIFTACIPNLRQFFNAFILRKTEKRKRLNSAVSGDKDLPFTPRRATITQQLSEIDNMEDDREQPPKALFGAHHV</sequence>
<keyword evidence="2" id="KW-1185">Reference proteome</keyword>
<gene>
    <name evidence="1" type="ORF">CTRU02_214973</name>
</gene>